<evidence type="ECO:0000313" key="7">
    <source>
        <dbReference type="Proteomes" id="UP000261948"/>
    </source>
</evidence>
<feature type="domain" description="HTH lysR-type" evidence="5">
    <location>
        <begin position="1"/>
        <end position="59"/>
    </location>
</feature>
<dbReference type="SUPFAM" id="SSF53850">
    <property type="entry name" value="Periplasmic binding protein-like II"/>
    <property type="match status" value="1"/>
</dbReference>
<dbReference type="SUPFAM" id="SSF46785">
    <property type="entry name" value="Winged helix' DNA-binding domain"/>
    <property type="match status" value="1"/>
</dbReference>
<dbReference type="InterPro" id="IPR000847">
    <property type="entry name" value="LysR_HTH_N"/>
</dbReference>
<evidence type="ECO:0000256" key="3">
    <source>
        <dbReference type="ARBA" id="ARBA00023125"/>
    </source>
</evidence>
<dbReference type="Proteomes" id="UP000261948">
    <property type="component" value="Unassembled WGS sequence"/>
</dbReference>
<dbReference type="InterPro" id="IPR036388">
    <property type="entry name" value="WH-like_DNA-bd_sf"/>
</dbReference>
<dbReference type="AlphaFoldDB" id="A0A373FJ75"/>
<keyword evidence="2" id="KW-0805">Transcription regulation</keyword>
<organism evidence="6 7">
    <name type="scientific">Comamonas testosteroni</name>
    <name type="common">Pseudomonas testosteroni</name>
    <dbReference type="NCBI Taxonomy" id="285"/>
    <lineage>
        <taxon>Bacteria</taxon>
        <taxon>Pseudomonadati</taxon>
        <taxon>Pseudomonadota</taxon>
        <taxon>Betaproteobacteria</taxon>
        <taxon>Burkholderiales</taxon>
        <taxon>Comamonadaceae</taxon>
        <taxon>Comamonas</taxon>
    </lineage>
</organism>
<dbReference type="CDD" id="cd05466">
    <property type="entry name" value="PBP2_LTTR_substrate"/>
    <property type="match status" value="1"/>
</dbReference>
<dbReference type="InterPro" id="IPR005119">
    <property type="entry name" value="LysR_subst-bd"/>
</dbReference>
<dbReference type="PANTHER" id="PTHR30419">
    <property type="entry name" value="HTH-TYPE TRANSCRIPTIONAL REGULATOR YBHD"/>
    <property type="match status" value="1"/>
</dbReference>
<evidence type="ECO:0000259" key="5">
    <source>
        <dbReference type="PROSITE" id="PS50931"/>
    </source>
</evidence>
<dbReference type="PANTHER" id="PTHR30419:SF31">
    <property type="entry name" value="BLR3139 PROTEIN"/>
    <property type="match status" value="1"/>
</dbReference>
<accession>A0A373FJ75</accession>
<keyword evidence="4" id="KW-0804">Transcription</keyword>
<sequence length="319" mass="34685">MNLLSSMRYLVALNEHRHFARAAQACHITQPALSNALRALEQEFGIVIVRRGRVFAGLTPEGEQVLATALSMLKAEESLRQDLSVGAGQLQGTLHMAAVPTAMPMLTRFAALLRAQHSGITPIVLSRSSLEIESGLEDLSLDMALGYSERMQLPGKRPARHARIEVWPQYQEHYFVLSPAKSKGSVGPTGPITWAEAAQLPLCLLTPDMHNRLIVDESFRAAGCQVQAAMETNSVLSLMMAVTDGGLCSILPGALVAALPRPHRLRVRPLVEPQVQTPISFMTQPASDSTRALQAAVKLIESEQWQQQCAEFAGALTLN</sequence>
<protein>
    <submittedName>
        <fullName evidence="6">LysR family transcriptional regulator</fullName>
    </submittedName>
</protein>
<dbReference type="Pfam" id="PF03466">
    <property type="entry name" value="LysR_substrate"/>
    <property type="match status" value="1"/>
</dbReference>
<dbReference type="GO" id="GO:0003700">
    <property type="term" value="F:DNA-binding transcription factor activity"/>
    <property type="evidence" value="ECO:0007669"/>
    <property type="project" value="InterPro"/>
</dbReference>
<reference evidence="6 7" key="1">
    <citation type="submission" date="2018-08" db="EMBL/GenBank/DDBJ databases">
        <title>Comamonas testosteroni strain SWCO2.</title>
        <authorList>
            <person name="Jiang N."/>
            <person name="Zhang X.Z."/>
        </authorList>
    </citation>
    <scope>NUCLEOTIDE SEQUENCE [LARGE SCALE GENOMIC DNA]</scope>
    <source>
        <strain evidence="6 7">SWCO2</strain>
    </source>
</reference>
<evidence type="ECO:0000256" key="2">
    <source>
        <dbReference type="ARBA" id="ARBA00023015"/>
    </source>
</evidence>
<evidence type="ECO:0000313" key="6">
    <source>
        <dbReference type="EMBL" id="RGE44198.1"/>
    </source>
</evidence>
<comment type="similarity">
    <text evidence="1">Belongs to the LysR transcriptional regulatory family.</text>
</comment>
<name>A0A373FJ75_COMTE</name>
<evidence type="ECO:0000256" key="1">
    <source>
        <dbReference type="ARBA" id="ARBA00009437"/>
    </source>
</evidence>
<keyword evidence="3" id="KW-0238">DNA-binding</keyword>
<dbReference type="OrthoDB" id="9775392at2"/>
<evidence type="ECO:0000256" key="4">
    <source>
        <dbReference type="ARBA" id="ARBA00023163"/>
    </source>
</evidence>
<dbReference type="PRINTS" id="PR00039">
    <property type="entry name" value="HTHLYSR"/>
</dbReference>
<dbReference type="PROSITE" id="PS50931">
    <property type="entry name" value="HTH_LYSR"/>
    <property type="match status" value="1"/>
</dbReference>
<proteinExistence type="inferred from homology"/>
<gene>
    <name evidence="6" type="ORF">DZC30_13180</name>
</gene>
<dbReference type="GO" id="GO:0003677">
    <property type="term" value="F:DNA binding"/>
    <property type="evidence" value="ECO:0007669"/>
    <property type="project" value="UniProtKB-KW"/>
</dbReference>
<comment type="caution">
    <text evidence="6">The sequence shown here is derived from an EMBL/GenBank/DDBJ whole genome shotgun (WGS) entry which is preliminary data.</text>
</comment>
<dbReference type="Pfam" id="PF00126">
    <property type="entry name" value="HTH_1"/>
    <property type="match status" value="1"/>
</dbReference>
<dbReference type="InterPro" id="IPR050950">
    <property type="entry name" value="HTH-type_LysR_regulators"/>
</dbReference>
<dbReference type="GO" id="GO:0005829">
    <property type="term" value="C:cytosol"/>
    <property type="evidence" value="ECO:0007669"/>
    <property type="project" value="TreeGrafter"/>
</dbReference>
<dbReference type="EMBL" id="QURR01000015">
    <property type="protein sequence ID" value="RGE44198.1"/>
    <property type="molecule type" value="Genomic_DNA"/>
</dbReference>
<dbReference type="Gene3D" id="1.10.10.10">
    <property type="entry name" value="Winged helix-like DNA-binding domain superfamily/Winged helix DNA-binding domain"/>
    <property type="match status" value="1"/>
</dbReference>
<dbReference type="Gene3D" id="3.40.190.290">
    <property type="match status" value="1"/>
</dbReference>
<keyword evidence="7" id="KW-1185">Reference proteome</keyword>
<dbReference type="InterPro" id="IPR036390">
    <property type="entry name" value="WH_DNA-bd_sf"/>
</dbReference>